<keyword evidence="4 8" id="KW-0812">Transmembrane</keyword>
<keyword evidence="11" id="KW-1185">Reference proteome</keyword>
<evidence type="ECO:0000256" key="6">
    <source>
        <dbReference type="ARBA" id="ARBA00023128"/>
    </source>
</evidence>
<sequence>MAVGCVPAHVFYFSVYEMLKKISNVPLAGAFATLCHDVVLTPADVIKQRLQLGSYRGSLDCLQQVLRKEGLTSLYRSLSVTLFMNVPYHAILVSVNEFLMRTHPGGKDNCGTATYFVYAGE</sequence>
<dbReference type="GO" id="GO:0015093">
    <property type="term" value="F:ferrous iron transmembrane transporter activity"/>
    <property type="evidence" value="ECO:0007669"/>
    <property type="project" value="TreeGrafter"/>
</dbReference>
<evidence type="ECO:0000256" key="9">
    <source>
        <dbReference type="RuleBase" id="RU000488"/>
    </source>
</evidence>
<evidence type="ECO:0000256" key="1">
    <source>
        <dbReference type="ARBA" id="ARBA00004225"/>
    </source>
</evidence>
<dbReference type="PROSITE" id="PS50920">
    <property type="entry name" value="SOLCAR"/>
    <property type="match status" value="1"/>
</dbReference>
<dbReference type="EMBL" id="BPLF01000002">
    <property type="protein sequence ID" value="GIX63692.1"/>
    <property type="molecule type" value="Genomic_DNA"/>
</dbReference>
<reference evidence="10 11" key="1">
    <citation type="submission" date="2021-06" db="EMBL/GenBank/DDBJ databases">
        <title>Genome sequence of Babesia caballi.</title>
        <authorList>
            <person name="Yamagishi J."/>
            <person name="Kidaka T."/>
            <person name="Ochi A."/>
        </authorList>
    </citation>
    <scope>NUCLEOTIDE SEQUENCE [LARGE SCALE GENOMIC DNA]</scope>
    <source>
        <strain evidence="10">USDA-D6B2</strain>
    </source>
</reference>
<gene>
    <name evidence="10" type="ORF">BcabD6B2_31270</name>
</gene>
<dbReference type="GO" id="GO:0048250">
    <property type="term" value="P:iron import into the mitochondrion"/>
    <property type="evidence" value="ECO:0007669"/>
    <property type="project" value="TreeGrafter"/>
</dbReference>
<evidence type="ECO:0000256" key="2">
    <source>
        <dbReference type="ARBA" id="ARBA00006375"/>
    </source>
</evidence>
<evidence type="ECO:0000256" key="3">
    <source>
        <dbReference type="ARBA" id="ARBA00022448"/>
    </source>
</evidence>
<dbReference type="PANTHER" id="PTHR45758">
    <property type="entry name" value="MITOFERRIN-1-RELATED"/>
    <property type="match status" value="1"/>
</dbReference>
<keyword evidence="5" id="KW-1133">Transmembrane helix</keyword>
<comment type="caution">
    <text evidence="10">The sequence shown here is derived from an EMBL/GenBank/DDBJ whole genome shotgun (WGS) entry which is preliminary data.</text>
</comment>
<keyword evidence="7 8" id="KW-0472">Membrane</keyword>
<protein>
    <submittedName>
        <fullName evidence="10">Mitochondrial carrier protein</fullName>
    </submittedName>
</protein>
<dbReference type="GeneID" id="94195173"/>
<evidence type="ECO:0000256" key="5">
    <source>
        <dbReference type="ARBA" id="ARBA00022989"/>
    </source>
</evidence>
<name>A0AAV4LV56_BABCB</name>
<dbReference type="Gene3D" id="1.50.40.10">
    <property type="entry name" value="Mitochondrial carrier domain"/>
    <property type="match status" value="1"/>
</dbReference>
<dbReference type="Proteomes" id="UP001497744">
    <property type="component" value="Unassembled WGS sequence"/>
</dbReference>
<dbReference type="InterPro" id="IPR018108">
    <property type="entry name" value="MCP_transmembrane"/>
</dbReference>
<evidence type="ECO:0000256" key="7">
    <source>
        <dbReference type="ARBA" id="ARBA00023136"/>
    </source>
</evidence>
<dbReference type="PANTHER" id="PTHR45758:SF4">
    <property type="entry name" value="MITOFERRIN-1"/>
    <property type="match status" value="1"/>
</dbReference>
<keyword evidence="6" id="KW-0496">Mitochondrion</keyword>
<dbReference type="InterPro" id="IPR023395">
    <property type="entry name" value="MCP_dom_sf"/>
</dbReference>
<proteinExistence type="inferred from homology"/>
<evidence type="ECO:0000313" key="10">
    <source>
        <dbReference type="EMBL" id="GIX63692.1"/>
    </source>
</evidence>
<accession>A0AAV4LV56</accession>
<organism evidence="10 11">
    <name type="scientific">Babesia caballi</name>
    <dbReference type="NCBI Taxonomy" id="5871"/>
    <lineage>
        <taxon>Eukaryota</taxon>
        <taxon>Sar</taxon>
        <taxon>Alveolata</taxon>
        <taxon>Apicomplexa</taxon>
        <taxon>Aconoidasida</taxon>
        <taxon>Piroplasmida</taxon>
        <taxon>Babesiidae</taxon>
        <taxon>Babesia</taxon>
    </lineage>
</organism>
<dbReference type="Pfam" id="PF00153">
    <property type="entry name" value="Mito_carr"/>
    <property type="match status" value="1"/>
</dbReference>
<dbReference type="RefSeq" id="XP_067715761.1">
    <property type="nucleotide sequence ID" value="XM_067859660.1"/>
</dbReference>
<dbReference type="GO" id="GO:0031966">
    <property type="term" value="C:mitochondrial membrane"/>
    <property type="evidence" value="ECO:0007669"/>
    <property type="project" value="UniProtKB-SubCell"/>
</dbReference>
<dbReference type="SUPFAM" id="SSF103506">
    <property type="entry name" value="Mitochondrial carrier"/>
    <property type="match status" value="1"/>
</dbReference>
<feature type="repeat" description="Solcar" evidence="8">
    <location>
        <begin position="20"/>
        <end position="102"/>
    </location>
</feature>
<comment type="similarity">
    <text evidence="2 9">Belongs to the mitochondrial carrier (TC 2.A.29) family.</text>
</comment>
<evidence type="ECO:0000256" key="8">
    <source>
        <dbReference type="PROSITE-ProRule" id="PRU00282"/>
    </source>
</evidence>
<dbReference type="AlphaFoldDB" id="A0AAV4LV56"/>
<keyword evidence="3 9" id="KW-0813">Transport</keyword>
<evidence type="ECO:0000256" key="4">
    <source>
        <dbReference type="ARBA" id="ARBA00022692"/>
    </source>
</evidence>
<comment type="subcellular location">
    <subcellularLocation>
        <location evidence="1">Mitochondrion membrane</location>
        <topology evidence="1">Multi-pass membrane protein</topology>
    </subcellularLocation>
</comment>
<evidence type="ECO:0000313" key="11">
    <source>
        <dbReference type="Proteomes" id="UP001497744"/>
    </source>
</evidence>